<dbReference type="KEGG" id="bml:BMA10229_0605"/>
<sequence>MRRAMGAAARACRARVHYVRARHFSARIDAIV</sequence>
<evidence type="ECO:0000313" key="2">
    <source>
        <dbReference type="Proteomes" id="UP000002283"/>
    </source>
</evidence>
<proteinExistence type="predicted"/>
<protein>
    <submittedName>
        <fullName evidence="1">Uncharacterized protein</fullName>
    </submittedName>
</protein>
<dbReference type="AlphaFoldDB" id="A2RXK2"/>
<accession>A2RXK2</accession>
<dbReference type="HOGENOM" id="CLU_3388467_0_0_4"/>
<dbReference type="Proteomes" id="UP000002283">
    <property type="component" value="Chromosome II"/>
</dbReference>
<name>A2RXK2_BURM9</name>
<dbReference type="EMBL" id="CP000545">
    <property type="protein sequence ID" value="ABM98548.1"/>
    <property type="molecule type" value="Genomic_DNA"/>
</dbReference>
<reference evidence="1 2" key="1">
    <citation type="submission" date="2007-01" db="EMBL/GenBank/DDBJ databases">
        <authorList>
            <person name="DeShazer D."/>
            <person name="Woods D.E."/>
            <person name="Nierman W.C."/>
        </authorList>
    </citation>
    <scope>NUCLEOTIDE SEQUENCE [LARGE SCALE GENOMIC DNA]</scope>
    <source>
        <strain evidence="1 2">NCTC 10229</strain>
    </source>
</reference>
<organism evidence="1 2">
    <name type="scientific">Burkholderia mallei (strain NCTC 10229)</name>
    <dbReference type="NCBI Taxonomy" id="412022"/>
    <lineage>
        <taxon>Bacteria</taxon>
        <taxon>Pseudomonadati</taxon>
        <taxon>Pseudomonadota</taxon>
        <taxon>Betaproteobacteria</taxon>
        <taxon>Burkholderiales</taxon>
        <taxon>Burkholderiaceae</taxon>
        <taxon>Burkholderia</taxon>
        <taxon>pseudomallei group</taxon>
    </lineage>
</organism>
<gene>
    <name evidence="1" type="ordered locus">BMA10229_0605</name>
</gene>
<evidence type="ECO:0000313" key="1">
    <source>
        <dbReference type="EMBL" id="ABM98548.1"/>
    </source>
</evidence>